<dbReference type="AlphaFoldDB" id="A0A660CF75"/>
<reference evidence="2 3" key="1">
    <citation type="submission" date="2019-07" db="EMBL/GenBank/DDBJ databases">
        <title>R&amp;d 2014.</title>
        <authorList>
            <person name="Klenk H.-P."/>
        </authorList>
    </citation>
    <scope>NUCLEOTIDE SEQUENCE [LARGE SCALE GENOMIC DNA]</scope>
    <source>
        <strain evidence="2 3">DSM 43194</strain>
    </source>
</reference>
<sequence>MACAPFYSVVVPLTRVLCRRYVDGVDRYEGIRKTVERVVGTAHDAAARDDVGDGDGDGNAGGRGSDAGADGADRVDVGELLGALESLRAVREELAAWEPELIAAARRRGVSWGELAPVLGVASRQAAERRYLRLRKAEGEGGTTADGRVQAERDRRAAERAVRHWAQANSELVRKLAAMVSAAGGHGIDDIASADGVHPDGGAERGADVDEAARHHIDVVYHRLGGADAADLLPPLVAAAPHLRVSHPDLAEQVEHLDAQAQQVRDEALDRRVGR</sequence>
<keyword evidence="3" id="KW-1185">Reference proteome</keyword>
<name>A0A660CF75_9PSEU</name>
<organism evidence="2 3">
    <name type="scientific">Prauserella rugosa</name>
    <dbReference type="NCBI Taxonomy" id="43354"/>
    <lineage>
        <taxon>Bacteria</taxon>
        <taxon>Bacillati</taxon>
        <taxon>Actinomycetota</taxon>
        <taxon>Actinomycetes</taxon>
        <taxon>Pseudonocardiales</taxon>
        <taxon>Pseudonocardiaceae</taxon>
        <taxon>Prauserella</taxon>
    </lineage>
</organism>
<evidence type="ECO:0000313" key="3">
    <source>
        <dbReference type="Proteomes" id="UP000317303"/>
    </source>
</evidence>
<dbReference type="Proteomes" id="UP000317303">
    <property type="component" value="Unassembled WGS sequence"/>
</dbReference>
<feature type="region of interest" description="Disordered" evidence="1">
    <location>
        <begin position="46"/>
        <end position="71"/>
    </location>
</feature>
<evidence type="ECO:0000313" key="2">
    <source>
        <dbReference type="EMBL" id="TWH21986.1"/>
    </source>
</evidence>
<gene>
    <name evidence="2" type="ORF">JD82_03859</name>
</gene>
<proteinExistence type="predicted"/>
<protein>
    <submittedName>
        <fullName evidence="2">Uncharacterized protein</fullName>
    </submittedName>
</protein>
<accession>A0A660CF75</accession>
<dbReference type="EMBL" id="VLJV01000001">
    <property type="protein sequence ID" value="TWH21986.1"/>
    <property type="molecule type" value="Genomic_DNA"/>
</dbReference>
<evidence type="ECO:0000256" key="1">
    <source>
        <dbReference type="SAM" id="MobiDB-lite"/>
    </source>
</evidence>
<comment type="caution">
    <text evidence="2">The sequence shown here is derived from an EMBL/GenBank/DDBJ whole genome shotgun (WGS) entry which is preliminary data.</text>
</comment>